<dbReference type="EMBL" id="CAJPIN010002252">
    <property type="protein sequence ID" value="CAG2055247.1"/>
    <property type="molecule type" value="Genomic_DNA"/>
</dbReference>
<dbReference type="InterPro" id="IPR000014">
    <property type="entry name" value="PAS"/>
</dbReference>
<dbReference type="CDD" id="cd00130">
    <property type="entry name" value="PAS"/>
    <property type="match status" value="1"/>
</dbReference>
<keyword evidence="1" id="KW-0472">Membrane</keyword>
<evidence type="ECO:0000313" key="4">
    <source>
        <dbReference type="Proteomes" id="UP001153148"/>
    </source>
</evidence>
<feature type="domain" description="PAS" evidence="2">
    <location>
        <begin position="335"/>
        <end position="401"/>
    </location>
</feature>
<dbReference type="Pfam" id="PF13426">
    <property type="entry name" value="PAS_9"/>
    <property type="match status" value="1"/>
</dbReference>
<dbReference type="InterPro" id="IPR035965">
    <property type="entry name" value="PAS-like_dom_sf"/>
</dbReference>
<dbReference type="Proteomes" id="UP001153148">
    <property type="component" value="Unassembled WGS sequence"/>
</dbReference>
<dbReference type="InterPro" id="IPR057304">
    <property type="entry name" value="PDE8-like_REC_N"/>
</dbReference>
<organism evidence="3 4">
    <name type="scientific">Timema podura</name>
    <name type="common">Walking stick</name>
    <dbReference type="NCBI Taxonomy" id="61482"/>
    <lineage>
        <taxon>Eukaryota</taxon>
        <taxon>Metazoa</taxon>
        <taxon>Ecdysozoa</taxon>
        <taxon>Arthropoda</taxon>
        <taxon>Hexapoda</taxon>
        <taxon>Insecta</taxon>
        <taxon>Pterygota</taxon>
        <taxon>Neoptera</taxon>
        <taxon>Polyneoptera</taxon>
        <taxon>Phasmatodea</taxon>
        <taxon>Timematodea</taxon>
        <taxon>Timematoidea</taxon>
        <taxon>Timematidae</taxon>
        <taxon>Timema</taxon>
    </lineage>
</organism>
<feature type="transmembrane region" description="Helical" evidence="1">
    <location>
        <begin position="135"/>
        <end position="156"/>
    </location>
</feature>
<dbReference type="SUPFAM" id="SSF55785">
    <property type="entry name" value="PYP-like sensor domain (PAS domain)"/>
    <property type="match status" value="1"/>
</dbReference>
<dbReference type="SMART" id="SM00091">
    <property type="entry name" value="PAS"/>
    <property type="match status" value="1"/>
</dbReference>
<sequence length="538" mass="59404">MGITSGKYREFDSKKIVVTLLKYCLRPQLSGDGWQTLLITAPNVPEILSPLLRLTSPMLRALSRRRMSWARMYRTHLLDLPFSCRCRSSLIVNILLVPIVAETLDNPPTAAAPDPVRGPVCACARPRDQVGFADAINIVVGLAGAINIAVGFSAAINIPVGFAAAINIVVGLAGAINIAVAFAAAINIATRFSDTIKISVLLVFPKDDFNSDALWYASEKLGYECHLARTENAAVEVFESRHHDIVIVDNRYPRVMNGDKVCQNLRAAKGSKFTVIVAVVKRSLAEKDDPIVHNFLAVGYNRIFLETSSLGICMNELLTLEKSDVIPRASLAATQAFHLALNKCSELVHITNHEHTIEFVNQAVEYHMGFPRSTMMGKNLMEMCRLEVNELMVQELQKGREWEGVITWYTRTGERLILSGRVLPFSLPGRTDTTRTSTALNGEIHISPIMNSSAMTGINSRTLSSLGIHATNCAKVSSISGQHMVKKICGRWGRNRVGVNRIKITKPFVGFYRDVLLSHYSTRSFPRTTGEQLLAYPN</sequence>
<evidence type="ECO:0000313" key="3">
    <source>
        <dbReference type="EMBL" id="CAG2055247.1"/>
    </source>
</evidence>
<dbReference type="SUPFAM" id="SSF52172">
    <property type="entry name" value="CheY-like"/>
    <property type="match status" value="1"/>
</dbReference>
<evidence type="ECO:0000256" key="1">
    <source>
        <dbReference type="SAM" id="Phobius"/>
    </source>
</evidence>
<dbReference type="Gene3D" id="3.30.450.20">
    <property type="entry name" value="PAS domain"/>
    <property type="match status" value="1"/>
</dbReference>
<protein>
    <recommendedName>
        <fullName evidence="2">PAS domain-containing protein</fullName>
    </recommendedName>
</protein>
<keyword evidence="1" id="KW-0812">Transmembrane</keyword>
<accession>A0ABN7NPB6</accession>
<comment type="caution">
    <text evidence="3">The sequence shown here is derived from an EMBL/GenBank/DDBJ whole genome shotgun (WGS) entry which is preliminary data.</text>
</comment>
<keyword evidence="4" id="KW-1185">Reference proteome</keyword>
<reference evidence="3" key="1">
    <citation type="submission" date="2021-03" db="EMBL/GenBank/DDBJ databases">
        <authorList>
            <person name="Tran Van P."/>
        </authorList>
    </citation>
    <scope>NUCLEOTIDE SEQUENCE</scope>
</reference>
<dbReference type="Gene3D" id="3.40.50.2300">
    <property type="match status" value="1"/>
</dbReference>
<name>A0ABN7NPB6_TIMPD</name>
<dbReference type="Pfam" id="PF23198">
    <property type="entry name" value="PDE8A_N"/>
    <property type="match status" value="1"/>
</dbReference>
<keyword evidence="1" id="KW-1133">Transmembrane helix</keyword>
<dbReference type="InterPro" id="IPR011006">
    <property type="entry name" value="CheY-like_superfamily"/>
</dbReference>
<gene>
    <name evidence="3" type="ORF">TPAB3V08_LOCUS2253</name>
</gene>
<proteinExistence type="predicted"/>
<evidence type="ECO:0000259" key="2">
    <source>
        <dbReference type="SMART" id="SM00091"/>
    </source>
</evidence>
<feature type="transmembrane region" description="Helical" evidence="1">
    <location>
        <begin position="162"/>
        <end position="189"/>
    </location>
</feature>